<dbReference type="Pfam" id="PF01979">
    <property type="entry name" value="Amidohydro_1"/>
    <property type="match status" value="1"/>
</dbReference>
<dbReference type="EMBL" id="UINC01133834">
    <property type="protein sequence ID" value="SVD16994.1"/>
    <property type="molecule type" value="Genomic_DNA"/>
</dbReference>
<accession>A0A382T4A5</accession>
<dbReference type="PANTHER" id="PTHR43135">
    <property type="entry name" value="ALPHA-D-RIBOSE 1-METHYLPHOSPHONATE 5-TRIPHOSPHATE DIPHOSPHATASE"/>
    <property type="match status" value="1"/>
</dbReference>
<dbReference type="GO" id="GO:0016810">
    <property type="term" value="F:hydrolase activity, acting on carbon-nitrogen (but not peptide) bonds"/>
    <property type="evidence" value="ECO:0007669"/>
    <property type="project" value="InterPro"/>
</dbReference>
<name>A0A382T4A5_9ZZZZ</name>
<reference evidence="2" key="1">
    <citation type="submission" date="2018-05" db="EMBL/GenBank/DDBJ databases">
        <authorList>
            <person name="Lanie J.A."/>
            <person name="Ng W.-L."/>
            <person name="Kazmierczak K.M."/>
            <person name="Andrzejewski T.M."/>
            <person name="Davidsen T.M."/>
            <person name="Wayne K.J."/>
            <person name="Tettelin H."/>
            <person name="Glass J.I."/>
            <person name="Rusch D."/>
            <person name="Podicherti R."/>
            <person name="Tsui H.-C.T."/>
            <person name="Winkler M.E."/>
        </authorList>
    </citation>
    <scope>NUCLEOTIDE SEQUENCE</scope>
</reference>
<feature type="non-terminal residue" evidence="2">
    <location>
        <position position="272"/>
    </location>
</feature>
<proteinExistence type="predicted"/>
<gene>
    <name evidence="2" type="ORF">METZ01_LOCUS369848</name>
</gene>
<evidence type="ECO:0000259" key="1">
    <source>
        <dbReference type="Pfam" id="PF01979"/>
    </source>
</evidence>
<feature type="domain" description="Amidohydrolase-related" evidence="1">
    <location>
        <begin position="128"/>
        <end position="264"/>
    </location>
</feature>
<dbReference type="InterPro" id="IPR051781">
    <property type="entry name" value="Metallo-dep_Hydrolase"/>
</dbReference>
<dbReference type="Gene3D" id="2.30.40.10">
    <property type="entry name" value="Urease, subunit C, domain 1"/>
    <property type="match status" value="1"/>
</dbReference>
<organism evidence="2">
    <name type="scientific">marine metagenome</name>
    <dbReference type="NCBI Taxonomy" id="408172"/>
    <lineage>
        <taxon>unclassified sequences</taxon>
        <taxon>metagenomes</taxon>
        <taxon>ecological metagenomes</taxon>
    </lineage>
</organism>
<dbReference type="InterPro" id="IPR006680">
    <property type="entry name" value="Amidohydro-rel"/>
</dbReference>
<dbReference type="SUPFAM" id="SSF51338">
    <property type="entry name" value="Composite domain of metallo-dependent hydrolases"/>
    <property type="match status" value="1"/>
</dbReference>
<dbReference type="SUPFAM" id="SSF51556">
    <property type="entry name" value="Metallo-dependent hydrolases"/>
    <property type="match status" value="1"/>
</dbReference>
<dbReference type="Gene3D" id="3.20.20.140">
    <property type="entry name" value="Metal-dependent hydrolases"/>
    <property type="match status" value="1"/>
</dbReference>
<dbReference type="InterPro" id="IPR032466">
    <property type="entry name" value="Metal_Hydrolase"/>
</dbReference>
<dbReference type="InterPro" id="IPR011059">
    <property type="entry name" value="Metal-dep_hydrolase_composite"/>
</dbReference>
<protein>
    <recommendedName>
        <fullName evidence="1">Amidohydrolase-related domain-containing protein</fullName>
    </recommendedName>
</protein>
<dbReference type="AlphaFoldDB" id="A0A382T4A5"/>
<sequence>MELSTNNISHKAQFALQFPDAQVHRREANSFASSDSCHSSLVNNNSLFLTRNPGVWRYNAPNQQVPRRPPRMKLVLKADHLIDSTGADPISNAALVIENGRISQITTQDKLHIGENEEAKIIAVDDGTIMAGFIEMHSHIHCSAQEDAYTHITTESDETFLMRGVQAVRAAVGSGVTTMRDLGARNEVVFPLKQAIEDGIIPGPRMMVAGTPITTTGGHCNMFGTEANTSEEVVAAIRQQFKLGADCIKIMSTGGGFTPGTNVRAPQYPVET</sequence>
<evidence type="ECO:0000313" key="2">
    <source>
        <dbReference type="EMBL" id="SVD16994.1"/>
    </source>
</evidence>
<dbReference type="PANTHER" id="PTHR43135:SF3">
    <property type="entry name" value="ALPHA-D-RIBOSE 1-METHYLPHOSPHONATE 5-TRIPHOSPHATE DIPHOSPHATASE"/>
    <property type="match status" value="1"/>
</dbReference>